<dbReference type="SUPFAM" id="SSF54826">
    <property type="entry name" value="Enolase N-terminal domain-like"/>
    <property type="match status" value="1"/>
</dbReference>
<dbReference type="Gene3D" id="3.20.20.120">
    <property type="entry name" value="Enolase-like C-terminal domain"/>
    <property type="match status" value="1"/>
</dbReference>
<evidence type="ECO:0000256" key="8">
    <source>
        <dbReference type="ARBA" id="ARBA00023239"/>
    </source>
</evidence>
<dbReference type="GO" id="GO:0008872">
    <property type="term" value="F:glucarate dehydratase activity"/>
    <property type="evidence" value="ECO:0007669"/>
    <property type="project" value="UniProtKB-EC"/>
</dbReference>
<dbReference type="EC" id="4.2.1.40" evidence="5"/>
<comment type="cofactor">
    <cofactor evidence="2">
        <name>Mg(2+)</name>
        <dbReference type="ChEBI" id="CHEBI:18420"/>
    </cofactor>
</comment>
<dbReference type="PANTHER" id="PTHR48080:SF4">
    <property type="entry name" value="GLUCARATE DEHYDRATASE"/>
    <property type="match status" value="1"/>
</dbReference>
<evidence type="ECO:0000256" key="1">
    <source>
        <dbReference type="ARBA" id="ARBA00001426"/>
    </source>
</evidence>
<dbReference type="InterPro" id="IPR013342">
    <property type="entry name" value="Mandelate_racemase_C"/>
</dbReference>
<gene>
    <name evidence="11" type="ORF">J4573_36730</name>
</gene>
<dbReference type="InterPro" id="IPR029065">
    <property type="entry name" value="Enolase_C-like"/>
</dbReference>
<dbReference type="EMBL" id="JAGEOJ010000017">
    <property type="protein sequence ID" value="MBO2452686.1"/>
    <property type="molecule type" value="Genomic_DNA"/>
</dbReference>
<sequence>MRIREVIVTPIAFADPPLLNAVGVHEPWALRSIIELVCDDGVIGLGESYGDERFLGLLREAAERLPGLDVFDLNGVRGAVEESRGAFADSHGLTGGSTPSKTLLSIFSAFEVACLDAQGKAIGRPVVDLLGGKVRDTVPFSAYLFYKWAGHPGAEPDGWGEALDPDGIVAQARRLIDLHGFGSIKLKGGVMPVEEEIEAVRALRRAFPEAPLRIDPNAKWGVETSVKVAADLDGVLEYLEDPTPGIPRMAEVARRVNAPLATNMCVVAFEHIPEAVRLGAIGVLLSDHHYWGGLSLTQDVSTLCETFGIGLSMHSNSHLGISLAAMVHVAAATRHLSYACDTHRPWQGSDDVIEAGPMTFVDGAVAVPGGPGLGVELDRDALARLHEQYLSCGLRHRDDTAYMRSIEPGFEPDLGRW</sequence>
<feature type="domain" description="Mandelate racemase/muconate lactonizing enzyme C-terminal" evidence="10">
    <location>
        <begin position="165"/>
        <end position="259"/>
    </location>
</feature>
<evidence type="ECO:0000256" key="2">
    <source>
        <dbReference type="ARBA" id="ARBA00001946"/>
    </source>
</evidence>
<dbReference type="InterPro" id="IPR036849">
    <property type="entry name" value="Enolase-like_C_sf"/>
</dbReference>
<evidence type="ECO:0000256" key="9">
    <source>
        <dbReference type="PIRSR" id="PIRSR634598-1"/>
    </source>
</evidence>
<evidence type="ECO:0000256" key="3">
    <source>
        <dbReference type="ARBA" id="ARBA00005183"/>
    </source>
</evidence>
<dbReference type="Pfam" id="PF13378">
    <property type="entry name" value="MR_MLE_C"/>
    <property type="match status" value="1"/>
</dbReference>
<comment type="catalytic activity">
    <reaction evidence="1">
        <text>D-glucarate = 5-dehydro-4-deoxy-D-glucarate + H2O</text>
        <dbReference type="Rhea" id="RHEA:14573"/>
        <dbReference type="ChEBI" id="CHEBI:15377"/>
        <dbReference type="ChEBI" id="CHEBI:30612"/>
        <dbReference type="ChEBI" id="CHEBI:42819"/>
        <dbReference type="EC" id="4.2.1.40"/>
    </reaction>
</comment>
<keyword evidence="8" id="KW-0456">Lyase</keyword>
<proteinExistence type="inferred from homology"/>
<comment type="pathway">
    <text evidence="3">Carbohydrate acid metabolism; D-glucarate degradation; 2,5-dioxopentanoate from D-glucarate: step 1/2.</text>
</comment>
<keyword evidence="7" id="KW-0460">Magnesium</keyword>
<dbReference type="SMART" id="SM00922">
    <property type="entry name" value="MR_MLE"/>
    <property type="match status" value="1"/>
</dbReference>
<dbReference type="InterPro" id="IPR029017">
    <property type="entry name" value="Enolase-like_N"/>
</dbReference>
<dbReference type="CDD" id="cd03323">
    <property type="entry name" value="D-glucarate_dehydratase"/>
    <property type="match status" value="1"/>
</dbReference>
<evidence type="ECO:0000313" key="12">
    <source>
        <dbReference type="Proteomes" id="UP000669179"/>
    </source>
</evidence>
<evidence type="ECO:0000313" key="11">
    <source>
        <dbReference type="EMBL" id="MBO2452686.1"/>
    </source>
</evidence>
<accession>A0A939PQ65</accession>
<evidence type="ECO:0000259" key="10">
    <source>
        <dbReference type="SMART" id="SM00922"/>
    </source>
</evidence>
<evidence type="ECO:0000256" key="5">
    <source>
        <dbReference type="ARBA" id="ARBA00011973"/>
    </source>
</evidence>
<comment type="similarity">
    <text evidence="4">Belongs to the mandelate racemase/muconate lactonizing enzyme family. GlucD subfamily.</text>
</comment>
<dbReference type="AlphaFoldDB" id="A0A939PQ65"/>
<name>A0A939PQ65_9ACTN</name>
<protein>
    <recommendedName>
        <fullName evidence="5">glucarate dehydratase</fullName>
        <ecNumber evidence="5">4.2.1.40</ecNumber>
    </recommendedName>
</protein>
<comment type="caution">
    <text evidence="11">The sequence shown here is derived from an EMBL/GenBank/DDBJ whole genome shotgun (WGS) entry which is preliminary data.</text>
</comment>
<evidence type="ECO:0000256" key="7">
    <source>
        <dbReference type="ARBA" id="ARBA00022842"/>
    </source>
</evidence>
<dbReference type="SUPFAM" id="SSF51604">
    <property type="entry name" value="Enolase C-terminal domain-like"/>
    <property type="match status" value="1"/>
</dbReference>
<dbReference type="Proteomes" id="UP000669179">
    <property type="component" value="Unassembled WGS sequence"/>
</dbReference>
<keyword evidence="6" id="KW-0479">Metal-binding</keyword>
<feature type="active site" description="Proton acceptor" evidence="9">
    <location>
        <position position="314"/>
    </location>
</feature>
<dbReference type="GO" id="GO:0046872">
    <property type="term" value="F:metal ion binding"/>
    <property type="evidence" value="ECO:0007669"/>
    <property type="project" value="UniProtKB-KW"/>
</dbReference>
<dbReference type="InterPro" id="IPR034593">
    <property type="entry name" value="DgoD-like"/>
</dbReference>
<organism evidence="11 12">
    <name type="scientific">Actinomadura barringtoniae</name>
    <dbReference type="NCBI Taxonomy" id="1427535"/>
    <lineage>
        <taxon>Bacteria</taxon>
        <taxon>Bacillati</taxon>
        <taxon>Actinomycetota</taxon>
        <taxon>Actinomycetes</taxon>
        <taxon>Streptosporangiales</taxon>
        <taxon>Thermomonosporaceae</taxon>
        <taxon>Actinomadura</taxon>
    </lineage>
</organism>
<dbReference type="SFLD" id="SFLDG00055">
    <property type="entry name" value="glucarate_dehydratase"/>
    <property type="match status" value="1"/>
</dbReference>
<reference evidence="11" key="1">
    <citation type="submission" date="2021-03" db="EMBL/GenBank/DDBJ databases">
        <authorList>
            <person name="Kanchanasin P."/>
            <person name="Saeng-In P."/>
            <person name="Phongsopitanun W."/>
            <person name="Yuki M."/>
            <person name="Kudo T."/>
            <person name="Ohkuma M."/>
            <person name="Tanasupawat S."/>
        </authorList>
    </citation>
    <scope>NUCLEOTIDE SEQUENCE</scope>
    <source>
        <strain evidence="11">GKU 128</strain>
    </source>
</reference>
<evidence type="ECO:0000256" key="6">
    <source>
        <dbReference type="ARBA" id="ARBA00022723"/>
    </source>
</evidence>
<dbReference type="PANTHER" id="PTHR48080">
    <property type="entry name" value="D-GALACTONATE DEHYDRATASE-RELATED"/>
    <property type="match status" value="1"/>
</dbReference>
<keyword evidence="12" id="KW-1185">Reference proteome</keyword>
<dbReference type="SFLD" id="SFLDS00001">
    <property type="entry name" value="Enolase"/>
    <property type="match status" value="1"/>
</dbReference>
<dbReference type="InterPro" id="IPR034598">
    <property type="entry name" value="GlucD-like"/>
</dbReference>
<dbReference type="Gene3D" id="3.30.390.10">
    <property type="entry name" value="Enolase-like, N-terminal domain"/>
    <property type="match status" value="1"/>
</dbReference>
<evidence type="ECO:0000256" key="4">
    <source>
        <dbReference type="ARBA" id="ARBA00009938"/>
    </source>
</evidence>
<feature type="active site" description="Proton acceptor" evidence="9">
    <location>
        <position position="187"/>
    </location>
</feature>
<dbReference type="RefSeq" id="WP_208260712.1">
    <property type="nucleotide sequence ID" value="NZ_JAGEOJ010000017.1"/>
</dbReference>